<evidence type="ECO:0000313" key="1">
    <source>
        <dbReference type="EMBL" id="OAF20191.1"/>
    </source>
</evidence>
<accession>A0A176ZHK3</accession>
<proteinExistence type="predicted"/>
<dbReference type="GeneID" id="32585346"/>
<organism evidence="1 2">
    <name type="scientific">Bradyrhizobium neotropicale</name>
    <dbReference type="NCBI Taxonomy" id="1497615"/>
    <lineage>
        <taxon>Bacteria</taxon>
        <taxon>Pseudomonadati</taxon>
        <taxon>Pseudomonadota</taxon>
        <taxon>Alphaproteobacteria</taxon>
        <taxon>Hyphomicrobiales</taxon>
        <taxon>Nitrobacteraceae</taxon>
        <taxon>Bradyrhizobium</taxon>
    </lineage>
</organism>
<reference evidence="1 2" key="1">
    <citation type="submission" date="2016-02" db="EMBL/GenBank/DDBJ databases">
        <title>Draft genome sequence of the strain BR 10247T Bradyrhizobium neotropicale isolated from nodules of Centrolobium paraense.</title>
        <authorList>
            <person name="Simoes-Araujo J.L."/>
            <person name="Barauna A.C."/>
            <person name="Silva K."/>
            <person name="Zilli J.E."/>
        </authorList>
    </citation>
    <scope>NUCLEOTIDE SEQUENCE [LARGE SCALE GENOMIC DNA]</scope>
    <source>
        <strain evidence="1 2">BR 10247</strain>
    </source>
</reference>
<protein>
    <submittedName>
        <fullName evidence="1">Uncharacterized protein</fullName>
    </submittedName>
</protein>
<dbReference type="Proteomes" id="UP000077173">
    <property type="component" value="Unassembled WGS sequence"/>
</dbReference>
<name>A0A176ZHK3_9BRAD</name>
<evidence type="ECO:0000313" key="2">
    <source>
        <dbReference type="Proteomes" id="UP000077173"/>
    </source>
</evidence>
<dbReference type="AlphaFoldDB" id="A0A176ZHK3"/>
<sequence>MLCDGERLRVGLMLIEALWLAPKPLEGSAKPLETRPVLADHQAADARLFQSTRLVIFGGPQLAVISFGIRSRCPEARVWPIEPKEPR</sequence>
<comment type="caution">
    <text evidence="1">The sequence shown here is derived from an EMBL/GenBank/DDBJ whole genome shotgun (WGS) entry which is preliminary data.</text>
</comment>
<gene>
    <name evidence="1" type="ORF">AXW67_33395</name>
</gene>
<dbReference type="EMBL" id="LSEF01000004">
    <property type="protein sequence ID" value="OAF20191.1"/>
    <property type="molecule type" value="Genomic_DNA"/>
</dbReference>
<keyword evidence="2" id="KW-1185">Reference proteome</keyword>